<feature type="transmembrane region" description="Helical" evidence="6">
    <location>
        <begin position="232"/>
        <end position="251"/>
    </location>
</feature>
<dbReference type="Pfam" id="PF17991">
    <property type="entry name" value="Thioredoxin_10"/>
    <property type="match status" value="1"/>
</dbReference>
<feature type="domain" description="Thioredoxin" evidence="7">
    <location>
        <begin position="298"/>
        <end position="453"/>
    </location>
</feature>
<keyword evidence="3 6" id="KW-0812">Transmembrane</keyword>
<dbReference type="AlphaFoldDB" id="B2HJP8"/>
<dbReference type="GO" id="GO:0005886">
    <property type="term" value="C:plasma membrane"/>
    <property type="evidence" value="ECO:0007669"/>
    <property type="project" value="UniProtKB-SubCell"/>
</dbReference>
<evidence type="ECO:0000256" key="5">
    <source>
        <dbReference type="ARBA" id="ARBA00023136"/>
    </source>
</evidence>
<dbReference type="PANTHER" id="PTHR42852">
    <property type="entry name" value="THIOL:DISULFIDE INTERCHANGE PROTEIN DSBE"/>
    <property type="match status" value="1"/>
</dbReference>
<dbReference type="Gene3D" id="3.40.30.10">
    <property type="entry name" value="Glutaredoxin"/>
    <property type="match status" value="1"/>
</dbReference>
<protein>
    <submittedName>
        <fullName evidence="8">Integral membrane C-type cytochrome biogenesis protein DipZ</fullName>
    </submittedName>
</protein>
<comment type="subcellular location">
    <subcellularLocation>
        <location evidence="1">Cell membrane</location>
        <topology evidence="1">Multi-pass membrane protein</topology>
    </subcellularLocation>
</comment>
<dbReference type="CDD" id="cd03012">
    <property type="entry name" value="TlpA_like_DipZ_like"/>
    <property type="match status" value="1"/>
</dbReference>
<dbReference type="KEGG" id="mmi:MMAR_1835"/>
<dbReference type="Gene3D" id="2.60.120.260">
    <property type="entry name" value="Galactose-binding domain-like"/>
    <property type="match status" value="1"/>
</dbReference>
<organism evidence="8 9">
    <name type="scientific">Mycobacterium marinum (strain ATCC BAA-535 / M)</name>
    <dbReference type="NCBI Taxonomy" id="216594"/>
    <lineage>
        <taxon>Bacteria</taxon>
        <taxon>Bacillati</taxon>
        <taxon>Actinomycetota</taxon>
        <taxon>Actinomycetes</taxon>
        <taxon>Mycobacteriales</taxon>
        <taxon>Mycobacteriaceae</taxon>
        <taxon>Mycobacterium</taxon>
        <taxon>Mycobacterium ulcerans group</taxon>
    </lineage>
</organism>
<dbReference type="GO" id="GO:0016209">
    <property type="term" value="F:antioxidant activity"/>
    <property type="evidence" value="ECO:0007669"/>
    <property type="project" value="InterPro"/>
</dbReference>
<evidence type="ECO:0000259" key="7">
    <source>
        <dbReference type="PROSITE" id="PS51352"/>
    </source>
</evidence>
<feature type="transmembrane region" description="Helical" evidence="6">
    <location>
        <begin position="113"/>
        <end position="134"/>
    </location>
</feature>
<dbReference type="InterPro" id="IPR000866">
    <property type="entry name" value="AhpC/TSA"/>
</dbReference>
<feature type="transmembrane region" description="Helical" evidence="6">
    <location>
        <begin position="187"/>
        <end position="211"/>
    </location>
</feature>
<feature type="transmembrane region" description="Helical" evidence="6">
    <location>
        <begin position="155"/>
        <end position="181"/>
    </location>
</feature>
<dbReference type="Pfam" id="PF02683">
    <property type="entry name" value="DsbD_TM"/>
    <property type="match status" value="1"/>
</dbReference>
<dbReference type="EMBL" id="CP000854">
    <property type="protein sequence ID" value="ACC40284.1"/>
    <property type="molecule type" value="Genomic_DNA"/>
</dbReference>
<evidence type="ECO:0000256" key="4">
    <source>
        <dbReference type="ARBA" id="ARBA00022989"/>
    </source>
</evidence>
<sequence>MRPGQPAASTSHPGPPQFRIVNMVTLALVGFVGGLITGISPCILPVLPVVFFSGAHGGATVATTQTGVSTPDPKAARVQTRPYRVIAGLVLSFCLVTLTGSALLSLLHLRQDTIRWVALAALVAIGLGLIFPRLEQWLQRPFSRIPHNSISAGGTGFGLGLALGVLYVPCAGPVLTAIILAGATSRIGLNTVVLTCAFALGTALPLLFFALAGRETAGRVSAFRRRQREIRIGAGVVTILLAVALVLNLPATLQRAIPDYTSALQGLPEQVGGPNQIGTNLGGIGGLVTDQNAQLSNCTNGAAQPQDCGSAPDITGISGWLNTPEHQPIRLSSLRGRVVLVDFWAYSCINCQRAIPHVVGWYRAYKDSGLEVIGVHTPEYAFEKVPENVAAGAADLNITYPIALDNNYSTWTNYRNAYWPAEYLIDASGTVRHIKFGEGDYDGTENLIRRLLTDANPGAKLPAPVDAADTTPALSLTPETYFGVGKAVNFAGSGYDQGSATFSYPLALPPDTFALQGPWSLDHQRATADGDDCRIKLNYLAKNVYLVVGGTGTLTVTGAGKSTTLRIGGAPTSHQIVAGDQVQRTTIEVHPSKGLQVYSFTYG</sequence>
<dbReference type="InterPro" id="IPR050553">
    <property type="entry name" value="Thioredoxin_ResA/DsbE_sf"/>
</dbReference>
<dbReference type="STRING" id="216594.MMAR_1835"/>
<evidence type="ECO:0000256" key="2">
    <source>
        <dbReference type="ARBA" id="ARBA00022475"/>
    </source>
</evidence>
<evidence type="ECO:0000256" key="6">
    <source>
        <dbReference type="SAM" id="Phobius"/>
    </source>
</evidence>
<feature type="transmembrane region" description="Helical" evidence="6">
    <location>
        <begin position="85"/>
        <end position="107"/>
    </location>
</feature>
<accession>B2HJP8</accession>
<dbReference type="eggNOG" id="COG0785">
    <property type="taxonomic scope" value="Bacteria"/>
</dbReference>
<dbReference type="eggNOG" id="COG0526">
    <property type="taxonomic scope" value="Bacteria"/>
</dbReference>
<dbReference type="InterPro" id="IPR041017">
    <property type="entry name" value="Thioredoxin_10"/>
</dbReference>
<dbReference type="GO" id="GO:0016491">
    <property type="term" value="F:oxidoreductase activity"/>
    <property type="evidence" value="ECO:0007669"/>
    <property type="project" value="InterPro"/>
</dbReference>
<dbReference type="Proteomes" id="UP000001190">
    <property type="component" value="Chromosome"/>
</dbReference>
<keyword evidence="5 6" id="KW-0472">Membrane</keyword>
<dbReference type="InterPro" id="IPR036249">
    <property type="entry name" value="Thioredoxin-like_sf"/>
</dbReference>
<dbReference type="GO" id="GO:0017004">
    <property type="term" value="P:cytochrome complex assembly"/>
    <property type="evidence" value="ECO:0007669"/>
    <property type="project" value="InterPro"/>
</dbReference>
<dbReference type="SUPFAM" id="SSF52833">
    <property type="entry name" value="Thioredoxin-like"/>
    <property type="match status" value="1"/>
</dbReference>
<reference evidence="8 9" key="1">
    <citation type="journal article" date="2008" name="Genome Res.">
        <title>Insights from the complete genome sequence of Mycobacterium marinum on the evolution of Mycobacterium tuberculosis.</title>
        <authorList>
            <person name="Stinear T.P."/>
            <person name="Seemann T."/>
            <person name="Harrison P.F."/>
            <person name="Jenkin G.A."/>
            <person name="Davies J.K."/>
            <person name="Johnson P.D."/>
            <person name="Abdellah Z."/>
            <person name="Arrowsmith C."/>
            <person name="Chillingworth T."/>
            <person name="Churcher C."/>
            <person name="Clarke K."/>
            <person name="Cronin A."/>
            <person name="Davis P."/>
            <person name="Goodhead I."/>
            <person name="Holroyd N."/>
            <person name="Jagels K."/>
            <person name="Lord A."/>
            <person name="Moule S."/>
            <person name="Mungall K."/>
            <person name="Norbertczak H."/>
            <person name="Quail M.A."/>
            <person name="Rabbinowitsch E."/>
            <person name="Walker D."/>
            <person name="White B."/>
            <person name="Whitehead S."/>
            <person name="Small P.L."/>
            <person name="Brosch R."/>
            <person name="Ramakrishnan L."/>
            <person name="Fischbach M.A."/>
            <person name="Parkhill J."/>
            <person name="Cole S.T."/>
        </authorList>
    </citation>
    <scope>NUCLEOTIDE SEQUENCE [LARGE SCALE GENOMIC DNA]</scope>
    <source>
        <strain evidence="9">ATCC BAA-535 / M</strain>
    </source>
</reference>
<proteinExistence type="predicted"/>
<dbReference type="PANTHER" id="PTHR42852:SF13">
    <property type="entry name" value="PROTEIN DIPZ"/>
    <property type="match status" value="1"/>
</dbReference>
<name>B2HJP8_MYCMM</name>
<keyword evidence="9" id="KW-1185">Reference proteome</keyword>
<dbReference type="HOGENOM" id="CLU_033708_0_0_11"/>
<dbReference type="InterPro" id="IPR003834">
    <property type="entry name" value="Cyt_c_assmbl_TM_dom"/>
</dbReference>
<gene>
    <name evidence="8" type="primary">dipZ</name>
    <name evidence="8" type="ordered locus">MMAR_1835</name>
</gene>
<dbReference type="PROSITE" id="PS51352">
    <property type="entry name" value="THIOREDOXIN_2"/>
    <property type="match status" value="1"/>
</dbReference>
<keyword evidence="4 6" id="KW-1133">Transmembrane helix</keyword>
<evidence type="ECO:0000313" key="9">
    <source>
        <dbReference type="Proteomes" id="UP000001190"/>
    </source>
</evidence>
<evidence type="ECO:0000256" key="1">
    <source>
        <dbReference type="ARBA" id="ARBA00004651"/>
    </source>
</evidence>
<dbReference type="Pfam" id="PF00578">
    <property type="entry name" value="AhpC-TSA"/>
    <property type="match status" value="1"/>
</dbReference>
<dbReference type="InterPro" id="IPR013766">
    <property type="entry name" value="Thioredoxin_domain"/>
</dbReference>
<evidence type="ECO:0000256" key="3">
    <source>
        <dbReference type="ARBA" id="ARBA00022692"/>
    </source>
</evidence>
<evidence type="ECO:0000313" key="8">
    <source>
        <dbReference type="EMBL" id="ACC40284.1"/>
    </source>
</evidence>
<keyword evidence="2" id="KW-1003">Cell membrane</keyword>
<feature type="transmembrane region" description="Helical" evidence="6">
    <location>
        <begin position="20"/>
        <end position="40"/>
    </location>
</feature>